<evidence type="ECO:0000313" key="2">
    <source>
        <dbReference type="Proteomes" id="UP000277204"/>
    </source>
</evidence>
<sequence length="64" mass="7313">MLQEIYESIKIHNQSGECSLKCFHSTLFTEHQPDNVIQKIKNNPVMFVEIMSSPGDLTFSTDPN</sequence>
<keyword evidence="2" id="KW-1185">Reference proteome</keyword>
<protein>
    <submittedName>
        <fullName evidence="1">Uncharacterized protein</fullName>
    </submittedName>
</protein>
<gene>
    <name evidence="1" type="ORF">SMRZ_LOCUS25793</name>
</gene>
<dbReference type="Proteomes" id="UP000277204">
    <property type="component" value="Unassembled WGS sequence"/>
</dbReference>
<name>A0A3P8FNY0_9TREM</name>
<dbReference type="AlphaFoldDB" id="A0A3P8FNY0"/>
<dbReference type="EMBL" id="UZAI01021804">
    <property type="protein sequence ID" value="VDP56535.1"/>
    <property type="molecule type" value="Genomic_DNA"/>
</dbReference>
<accession>A0A3P8FNY0</accession>
<evidence type="ECO:0000313" key="1">
    <source>
        <dbReference type="EMBL" id="VDP56535.1"/>
    </source>
</evidence>
<reference evidence="1 2" key="1">
    <citation type="submission" date="2018-11" db="EMBL/GenBank/DDBJ databases">
        <authorList>
            <consortium name="Pathogen Informatics"/>
        </authorList>
    </citation>
    <scope>NUCLEOTIDE SEQUENCE [LARGE SCALE GENOMIC DNA]</scope>
    <source>
        <strain evidence="1 2">Zambia</strain>
    </source>
</reference>
<proteinExistence type="predicted"/>
<organism evidence="1 2">
    <name type="scientific">Schistosoma margrebowiei</name>
    <dbReference type="NCBI Taxonomy" id="48269"/>
    <lineage>
        <taxon>Eukaryota</taxon>
        <taxon>Metazoa</taxon>
        <taxon>Spiralia</taxon>
        <taxon>Lophotrochozoa</taxon>
        <taxon>Platyhelminthes</taxon>
        <taxon>Trematoda</taxon>
        <taxon>Digenea</taxon>
        <taxon>Strigeidida</taxon>
        <taxon>Schistosomatoidea</taxon>
        <taxon>Schistosomatidae</taxon>
        <taxon>Schistosoma</taxon>
    </lineage>
</organism>